<keyword evidence="4 9" id="KW-0479">Metal-binding</keyword>
<dbReference type="PANTHER" id="PTHR12147">
    <property type="entry name" value="METALLOPEPTIDASE M28 FAMILY MEMBER"/>
    <property type="match status" value="1"/>
</dbReference>
<name>G7E1U4_MIXOS</name>
<dbReference type="PANTHER" id="PTHR12147:SF56">
    <property type="entry name" value="AMINOPEPTIDASE YDR415C-RELATED"/>
    <property type="match status" value="1"/>
</dbReference>
<comment type="similarity">
    <text evidence="8">Belongs to the peptidase M28 family. M28E subfamily.</text>
</comment>
<dbReference type="RefSeq" id="XP_014565163.1">
    <property type="nucleotide sequence ID" value="XM_014709677.1"/>
</dbReference>
<evidence type="ECO:0000256" key="6">
    <source>
        <dbReference type="ARBA" id="ARBA00022801"/>
    </source>
</evidence>
<evidence type="ECO:0000256" key="1">
    <source>
        <dbReference type="ARBA" id="ARBA00001947"/>
    </source>
</evidence>
<keyword evidence="12" id="KW-1185">Reference proteome</keyword>
<feature type="domain" description="Peptidase M28" evidence="10">
    <location>
        <begin position="214"/>
        <end position="392"/>
    </location>
</feature>
<evidence type="ECO:0000313" key="11">
    <source>
        <dbReference type="EMBL" id="GAA96804.1"/>
    </source>
</evidence>
<proteinExistence type="inferred from homology"/>
<reference evidence="11 12" key="2">
    <citation type="journal article" date="2012" name="Open Biol.">
        <title>Characteristics of nucleosomes and linker DNA regions on the genome of the basidiomycete Mixia osmundae revealed by mono- and dinucleosome mapping.</title>
        <authorList>
            <person name="Nishida H."/>
            <person name="Kondo S."/>
            <person name="Matsumoto T."/>
            <person name="Suzuki Y."/>
            <person name="Yoshikawa H."/>
            <person name="Taylor T.D."/>
            <person name="Sugiyama J."/>
        </authorList>
    </citation>
    <scope>NUCLEOTIDE SEQUENCE [LARGE SCALE GENOMIC DNA]</scope>
    <source>
        <strain evidence="12">CBS 9802 / IAM 14324 / JCM 22182 / KY 12970</strain>
    </source>
</reference>
<evidence type="ECO:0000256" key="3">
    <source>
        <dbReference type="ARBA" id="ARBA00022670"/>
    </source>
</evidence>
<evidence type="ECO:0000259" key="10">
    <source>
        <dbReference type="Pfam" id="PF04389"/>
    </source>
</evidence>
<organism evidence="11 12">
    <name type="scientific">Mixia osmundae (strain CBS 9802 / IAM 14324 / JCM 22182 / KY 12970)</name>
    <dbReference type="NCBI Taxonomy" id="764103"/>
    <lineage>
        <taxon>Eukaryota</taxon>
        <taxon>Fungi</taxon>
        <taxon>Dikarya</taxon>
        <taxon>Basidiomycota</taxon>
        <taxon>Pucciniomycotina</taxon>
        <taxon>Mixiomycetes</taxon>
        <taxon>Mixiales</taxon>
        <taxon>Mixiaceae</taxon>
        <taxon>Mixia</taxon>
    </lineage>
</organism>
<evidence type="ECO:0000256" key="4">
    <source>
        <dbReference type="ARBA" id="ARBA00022723"/>
    </source>
</evidence>
<dbReference type="Gene3D" id="3.40.630.10">
    <property type="entry name" value="Zn peptidases"/>
    <property type="match status" value="1"/>
</dbReference>
<dbReference type="SUPFAM" id="SSF53187">
    <property type="entry name" value="Zn-dependent exopeptidases"/>
    <property type="match status" value="1"/>
</dbReference>
<dbReference type="GO" id="GO:0006508">
    <property type="term" value="P:proteolysis"/>
    <property type="evidence" value="ECO:0007669"/>
    <property type="project" value="UniProtKB-KW"/>
</dbReference>
<feature type="signal peptide" evidence="9">
    <location>
        <begin position="1"/>
        <end position="19"/>
    </location>
</feature>
<dbReference type="eggNOG" id="KOG2195">
    <property type="taxonomic scope" value="Eukaryota"/>
</dbReference>
<evidence type="ECO:0000313" key="12">
    <source>
        <dbReference type="Proteomes" id="UP000009131"/>
    </source>
</evidence>
<dbReference type="GO" id="GO:0004177">
    <property type="term" value="F:aminopeptidase activity"/>
    <property type="evidence" value="ECO:0007669"/>
    <property type="project" value="UniProtKB-KW"/>
</dbReference>
<evidence type="ECO:0000256" key="8">
    <source>
        <dbReference type="ARBA" id="ARBA00043962"/>
    </source>
</evidence>
<evidence type="ECO:0000256" key="5">
    <source>
        <dbReference type="ARBA" id="ARBA00022729"/>
    </source>
</evidence>
<comment type="cofactor">
    <cofactor evidence="1">
        <name>Zn(2+)</name>
        <dbReference type="ChEBI" id="CHEBI:29105"/>
    </cofactor>
</comment>
<sequence length="414" mass="45475">MRLQLASGLLATSLLCVTGLDLYDDGAQTVFRSTATADDVLASRLESLPESHLEQLVDHMRSLPEKRLISTSPGEQRWITEGEKALLVLSGTRFIDLTDSIDERALESKSMETLPASLKHADKLSAYFDALSTDRMKAFLTTFSGFRTRYYRSQTGKESSEWLQAQVQQLALKHKSLNMSVAAFPHSWGQSSVIARLPRATHPDAAIEAQLARDEQVVIISAHQDSTNLLPFLAAPGADDDGSGSTTIFEALTVLVEKQHRPVNHTVEFHWYSAEEGGLLGSQAVSQAYAGMGQKVKGVQHFDMTAWVKAGTEPRMGIIQDYISPELTAFVEKLGKEYVQIPLVQTQCGYACSDHASWTKIGAPSAFAIEATFQDSNTQNIHSTRDTIDHPEFSFKHAAQFSRLAIAFVAELAG</sequence>
<dbReference type="GO" id="GO:0046872">
    <property type="term" value="F:metal ion binding"/>
    <property type="evidence" value="ECO:0007669"/>
    <property type="project" value="UniProtKB-KW"/>
</dbReference>
<dbReference type="OrthoDB" id="2214at2759"/>
<feature type="chain" id="PRO_5008450653" description="Peptide hydrolase" evidence="9">
    <location>
        <begin position="20"/>
        <end position="414"/>
    </location>
</feature>
<dbReference type="STRING" id="764103.G7E1U4"/>
<accession>G7E1U4</accession>
<keyword evidence="6 9" id="KW-0378">Hydrolase</keyword>
<dbReference type="Proteomes" id="UP000009131">
    <property type="component" value="Unassembled WGS sequence"/>
</dbReference>
<dbReference type="OMA" id="GMLQQDM"/>
<keyword evidence="7 9" id="KW-0862">Zinc</keyword>
<dbReference type="InterPro" id="IPR045175">
    <property type="entry name" value="M28_fam"/>
</dbReference>
<evidence type="ECO:0000256" key="2">
    <source>
        <dbReference type="ARBA" id="ARBA00022438"/>
    </source>
</evidence>
<dbReference type="Pfam" id="PF04389">
    <property type="entry name" value="Peptidase_M28"/>
    <property type="match status" value="1"/>
</dbReference>
<dbReference type="GO" id="GO:0008235">
    <property type="term" value="F:metalloexopeptidase activity"/>
    <property type="evidence" value="ECO:0007669"/>
    <property type="project" value="InterPro"/>
</dbReference>
<protein>
    <recommendedName>
        <fullName evidence="9">Peptide hydrolase</fullName>
        <ecNumber evidence="9">3.4.-.-</ecNumber>
    </recommendedName>
</protein>
<dbReference type="EC" id="3.4.-.-" evidence="9"/>
<evidence type="ECO:0000256" key="9">
    <source>
        <dbReference type="RuleBase" id="RU361240"/>
    </source>
</evidence>
<dbReference type="AlphaFoldDB" id="G7E1U4"/>
<dbReference type="FunFam" id="3.40.630.10:FF:000042">
    <property type="entry name" value="Peptide hydrolase"/>
    <property type="match status" value="1"/>
</dbReference>
<dbReference type="InterPro" id="IPR007484">
    <property type="entry name" value="Peptidase_M28"/>
</dbReference>
<keyword evidence="3 9" id="KW-0645">Protease</keyword>
<dbReference type="InParanoid" id="G7E1U4"/>
<gene>
    <name evidence="11" type="primary">Mo03476</name>
    <name evidence="11" type="ORF">E5Q_03476</name>
</gene>
<keyword evidence="5 9" id="KW-0732">Signal</keyword>
<dbReference type="HOGENOM" id="CLU_025866_0_0_1"/>
<dbReference type="EMBL" id="BABT02000106">
    <property type="protein sequence ID" value="GAA96804.1"/>
    <property type="molecule type" value="Genomic_DNA"/>
</dbReference>
<comment type="caution">
    <text evidence="11">The sequence shown here is derived from an EMBL/GenBank/DDBJ whole genome shotgun (WGS) entry which is preliminary data.</text>
</comment>
<reference evidence="11 12" key="1">
    <citation type="journal article" date="2011" name="J. Gen. Appl. Microbiol.">
        <title>Draft genome sequencing of the enigmatic basidiomycete Mixia osmundae.</title>
        <authorList>
            <person name="Nishida H."/>
            <person name="Nagatsuka Y."/>
            <person name="Sugiyama J."/>
        </authorList>
    </citation>
    <scope>NUCLEOTIDE SEQUENCE [LARGE SCALE GENOMIC DNA]</scope>
    <source>
        <strain evidence="12">CBS 9802 / IAM 14324 / JCM 22182 / KY 12970</strain>
    </source>
</reference>
<evidence type="ECO:0000256" key="7">
    <source>
        <dbReference type="ARBA" id="ARBA00022833"/>
    </source>
</evidence>
<keyword evidence="2" id="KW-0031">Aminopeptidase</keyword>